<dbReference type="EMBL" id="SIRS01000001">
    <property type="protein sequence ID" value="TBN19058.1"/>
    <property type="molecule type" value="Genomic_DNA"/>
</dbReference>
<sequence>MNNVKSIEQNQIELTKKYKALVERAYNLRQTDAPLSDFSEYKAIKLLNKINKLNYLHREHQPAAV</sequence>
<gene>
    <name evidence="1" type="ORF">EYD46_03040</name>
</gene>
<dbReference type="AlphaFoldDB" id="A0A4Q9FSF7"/>
<dbReference type="InterPro" id="IPR045493">
    <property type="entry name" value="DUF6435"/>
</dbReference>
<dbReference type="RefSeq" id="WP_130935572.1">
    <property type="nucleotide sequence ID" value="NZ_BMEE01000001.1"/>
</dbReference>
<keyword evidence="2" id="KW-1185">Reference proteome</keyword>
<proteinExistence type="predicted"/>
<comment type="caution">
    <text evidence="1">The sequence shown here is derived from an EMBL/GenBank/DDBJ whole genome shotgun (WGS) entry which is preliminary data.</text>
</comment>
<evidence type="ECO:0000313" key="1">
    <source>
        <dbReference type="EMBL" id="TBN19058.1"/>
    </source>
</evidence>
<dbReference type="Proteomes" id="UP000292372">
    <property type="component" value="Unassembled WGS sequence"/>
</dbReference>
<organism evidence="1 2">
    <name type="scientific">Hyunsoonleella pacifica</name>
    <dbReference type="NCBI Taxonomy" id="1080224"/>
    <lineage>
        <taxon>Bacteria</taxon>
        <taxon>Pseudomonadati</taxon>
        <taxon>Bacteroidota</taxon>
        <taxon>Flavobacteriia</taxon>
        <taxon>Flavobacteriales</taxon>
        <taxon>Flavobacteriaceae</taxon>
    </lineage>
</organism>
<evidence type="ECO:0000313" key="2">
    <source>
        <dbReference type="Proteomes" id="UP000292372"/>
    </source>
</evidence>
<accession>A0A4Q9FSF7</accession>
<dbReference type="OrthoDB" id="1453925at2"/>
<dbReference type="NCBIfam" id="NF033487">
    <property type="entry name" value="Lacal_2735_fam"/>
    <property type="match status" value="1"/>
</dbReference>
<protein>
    <submittedName>
        <fullName evidence="1">Lacal_2735 family protein</fullName>
    </submittedName>
</protein>
<reference evidence="1 2" key="1">
    <citation type="journal article" date="2015" name="Int. J. Syst. Evol. Microbiol.">
        <title>Hyunsoonleella pacifica sp. nov., isolated from seawater of South Pacific Gyre.</title>
        <authorList>
            <person name="Gao X."/>
            <person name="Zhang Z."/>
            <person name="Dai X."/>
            <person name="Zhang X.H."/>
        </authorList>
    </citation>
    <scope>NUCLEOTIDE SEQUENCE [LARGE SCALE GENOMIC DNA]</scope>
    <source>
        <strain evidence="1 2">SW033</strain>
    </source>
</reference>
<name>A0A4Q9FSF7_9FLAO</name>